<evidence type="ECO:0000256" key="5">
    <source>
        <dbReference type="ARBA" id="ARBA00023186"/>
    </source>
</evidence>
<evidence type="ECO:0000256" key="3">
    <source>
        <dbReference type="ARBA" id="ARBA00022729"/>
    </source>
</evidence>
<comment type="subcellular location">
    <subcellularLocation>
        <location evidence="1">Periplasm</location>
    </subcellularLocation>
</comment>
<dbReference type="Pfam" id="PF00345">
    <property type="entry name" value="PapD_N"/>
    <property type="match status" value="1"/>
</dbReference>
<proteinExistence type="inferred from homology"/>
<dbReference type="EMBL" id="DACXIC010000017">
    <property type="protein sequence ID" value="HAU4357674.1"/>
    <property type="molecule type" value="Genomic_DNA"/>
</dbReference>
<dbReference type="InterPro" id="IPR050643">
    <property type="entry name" value="Periplasmic_pilus_chap"/>
</dbReference>
<dbReference type="SUPFAM" id="SSF49354">
    <property type="entry name" value="PapD-like"/>
    <property type="match status" value="1"/>
</dbReference>
<dbReference type="InterPro" id="IPR016148">
    <property type="entry name" value="Pili_assmbl_chaperone_C"/>
</dbReference>
<feature type="domain" description="Pili assembly chaperone C-terminal" evidence="7">
    <location>
        <begin position="161"/>
        <end position="222"/>
    </location>
</feature>
<dbReference type="PRINTS" id="PR00969">
    <property type="entry name" value="CHAPERONPILI"/>
</dbReference>
<dbReference type="InterPro" id="IPR001829">
    <property type="entry name" value="Pili_assmbl_chaperone_bac"/>
</dbReference>
<name>A0AAD3UL28_KLEOX</name>
<evidence type="ECO:0000313" key="8">
    <source>
        <dbReference type="EMBL" id="HAU4357674.1"/>
    </source>
</evidence>
<dbReference type="GO" id="GO:0071555">
    <property type="term" value="P:cell wall organization"/>
    <property type="evidence" value="ECO:0007669"/>
    <property type="project" value="InterPro"/>
</dbReference>
<keyword evidence="5" id="KW-0143">Chaperone</keyword>
<organism evidence="8 9">
    <name type="scientific">Klebsiella oxytoca</name>
    <dbReference type="NCBI Taxonomy" id="571"/>
    <lineage>
        <taxon>Bacteria</taxon>
        <taxon>Pseudomonadati</taxon>
        <taxon>Pseudomonadota</taxon>
        <taxon>Gammaproteobacteria</taxon>
        <taxon>Enterobacterales</taxon>
        <taxon>Enterobacteriaceae</taxon>
        <taxon>Klebsiella/Raoultella group</taxon>
        <taxon>Klebsiella</taxon>
    </lineage>
</organism>
<evidence type="ECO:0000256" key="2">
    <source>
        <dbReference type="ARBA" id="ARBA00007399"/>
    </source>
</evidence>
<feature type="domain" description="Pili assembly chaperone N-terminal" evidence="6">
    <location>
        <begin position="22"/>
        <end position="139"/>
    </location>
</feature>
<reference evidence="8" key="2">
    <citation type="submission" date="2019-09" db="EMBL/GenBank/DDBJ databases">
        <authorList>
            <consortium name="NCBI Pathogen Detection Project"/>
        </authorList>
    </citation>
    <scope>NUCLEOTIDE SEQUENCE</scope>
    <source>
        <strain evidence="8">AUSMDU00005748</strain>
    </source>
</reference>
<dbReference type="PANTHER" id="PTHR30251">
    <property type="entry name" value="PILUS ASSEMBLY CHAPERONE"/>
    <property type="match status" value="1"/>
</dbReference>
<keyword evidence="4" id="KW-0574">Periplasm</keyword>
<dbReference type="AlphaFoldDB" id="A0AAD3UL28"/>
<evidence type="ECO:0000259" key="7">
    <source>
        <dbReference type="Pfam" id="PF02753"/>
    </source>
</evidence>
<dbReference type="Gene3D" id="2.60.40.10">
    <property type="entry name" value="Immunoglobulins"/>
    <property type="match status" value="2"/>
</dbReference>
<reference evidence="8" key="1">
    <citation type="journal article" date="2018" name="Genome Biol.">
        <title>SKESA: strategic k-mer extension for scrupulous assemblies.</title>
        <authorList>
            <person name="Souvorov A."/>
            <person name="Agarwala R."/>
            <person name="Lipman D.J."/>
        </authorList>
    </citation>
    <scope>NUCLEOTIDE SEQUENCE</scope>
    <source>
        <strain evidence="8">AUSMDU00005748</strain>
    </source>
</reference>
<sequence length="231" mass="25763">MRLILRLFVLLTFGFTGYANAGVILTGTRIIYPEGAKDKTLQLTNQESQSYIVQVQIDNGTPEGFAPFIVTPPVFRMEPHSGQSVRLTYSGEPLPGDRESVFYFNFSQLPSLKAGTTQQNKLIFAITNRVKVFYRPASLSGHPEKTSEHIHLSMEGKQIRIVNQSEYHASVRRATLVRNGKDIRLAEGVMISPKSGLVVTPSSEITSLRGLLLRLVLVNDYGVDIVTERRL</sequence>
<dbReference type="Pfam" id="PF02753">
    <property type="entry name" value="PapD_C"/>
    <property type="match status" value="1"/>
</dbReference>
<protein>
    <submittedName>
        <fullName evidence="8">Molecular chaperone</fullName>
    </submittedName>
</protein>
<dbReference type="PANTHER" id="PTHR30251:SF25">
    <property type="entry name" value="FIMBRIAE CHAPARONE"/>
    <property type="match status" value="1"/>
</dbReference>
<accession>A0AAD3UL28</accession>
<dbReference type="InterPro" id="IPR036316">
    <property type="entry name" value="Pili_assmbl_chap_C_dom_sf"/>
</dbReference>
<dbReference type="GO" id="GO:0030288">
    <property type="term" value="C:outer membrane-bounded periplasmic space"/>
    <property type="evidence" value="ECO:0007669"/>
    <property type="project" value="InterPro"/>
</dbReference>
<evidence type="ECO:0000259" key="6">
    <source>
        <dbReference type="Pfam" id="PF00345"/>
    </source>
</evidence>
<evidence type="ECO:0000256" key="4">
    <source>
        <dbReference type="ARBA" id="ARBA00022764"/>
    </source>
</evidence>
<keyword evidence="3" id="KW-0732">Signal</keyword>
<comment type="similarity">
    <text evidence="2">Belongs to the periplasmic pilus chaperone family.</text>
</comment>
<gene>
    <name evidence="8" type="ORF">F6W21_15190</name>
</gene>
<comment type="caution">
    <text evidence="8">The sequence shown here is derived from an EMBL/GenBank/DDBJ whole genome shotgun (WGS) entry which is preliminary data.</text>
</comment>
<evidence type="ECO:0000313" key="9">
    <source>
        <dbReference type="Proteomes" id="UP000868497"/>
    </source>
</evidence>
<dbReference type="InterPro" id="IPR013783">
    <property type="entry name" value="Ig-like_fold"/>
</dbReference>
<dbReference type="RefSeq" id="WP_004105460.1">
    <property type="nucleotide sequence ID" value="NZ_ABFNOZ020000002.1"/>
</dbReference>
<evidence type="ECO:0000256" key="1">
    <source>
        <dbReference type="ARBA" id="ARBA00004418"/>
    </source>
</evidence>
<dbReference type="SUPFAM" id="SSF49584">
    <property type="entry name" value="Periplasmic chaperone C-domain"/>
    <property type="match status" value="1"/>
</dbReference>
<dbReference type="InterPro" id="IPR016147">
    <property type="entry name" value="Pili_assmbl_chaperone_N"/>
</dbReference>
<dbReference type="InterPro" id="IPR008962">
    <property type="entry name" value="PapD-like_sf"/>
</dbReference>
<dbReference type="Proteomes" id="UP000868497">
    <property type="component" value="Unassembled WGS sequence"/>
</dbReference>